<dbReference type="InterPro" id="IPR012674">
    <property type="entry name" value="Calycin"/>
</dbReference>
<dbReference type="STRING" id="34508.A0A4U5P9S8"/>
<organism evidence="2 3">
    <name type="scientific">Steinernema carpocapsae</name>
    <name type="common">Entomopathogenic nematode</name>
    <dbReference type="NCBI Taxonomy" id="34508"/>
    <lineage>
        <taxon>Eukaryota</taxon>
        <taxon>Metazoa</taxon>
        <taxon>Ecdysozoa</taxon>
        <taxon>Nematoda</taxon>
        <taxon>Chromadorea</taxon>
        <taxon>Rhabditida</taxon>
        <taxon>Tylenchina</taxon>
        <taxon>Panagrolaimomorpha</taxon>
        <taxon>Strongyloidoidea</taxon>
        <taxon>Steinernematidae</taxon>
        <taxon>Steinernema</taxon>
    </lineage>
</organism>
<dbReference type="Gene3D" id="2.40.128.20">
    <property type="match status" value="1"/>
</dbReference>
<dbReference type="InterPro" id="IPR056868">
    <property type="entry name" value="Lipocalin_dom_nem"/>
</dbReference>
<proteinExistence type="predicted"/>
<feature type="domain" description="Lipocalin" evidence="1">
    <location>
        <begin position="85"/>
        <end position="243"/>
    </location>
</feature>
<dbReference type="AlphaFoldDB" id="A0A4U5P9S8"/>
<dbReference type="OrthoDB" id="565904at2759"/>
<reference evidence="2 3" key="2">
    <citation type="journal article" date="2019" name="G3 (Bethesda)">
        <title>Hybrid Assembly of the Genome of the Entomopathogenic Nematode Steinernema carpocapsae Identifies the X-Chromosome.</title>
        <authorList>
            <person name="Serra L."/>
            <person name="Macchietto M."/>
            <person name="Macias-Munoz A."/>
            <person name="McGill C.J."/>
            <person name="Rodriguez I.M."/>
            <person name="Rodriguez B."/>
            <person name="Murad R."/>
            <person name="Mortazavi A."/>
        </authorList>
    </citation>
    <scope>NUCLEOTIDE SEQUENCE [LARGE SCALE GENOMIC DNA]</scope>
    <source>
        <strain evidence="2 3">ALL</strain>
    </source>
</reference>
<evidence type="ECO:0000313" key="3">
    <source>
        <dbReference type="Proteomes" id="UP000298663"/>
    </source>
</evidence>
<dbReference type="PANTHER" id="PTHR37437:SF2">
    <property type="entry name" value="LIPOCLN_CYTOSOLIC_FA-BD_DOM DOMAIN-CONTAINING PROTEIN"/>
    <property type="match status" value="1"/>
</dbReference>
<gene>
    <name evidence="2" type="ORF">L596_007382</name>
</gene>
<dbReference type="PANTHER" id="PTHR37437">
    <property type="entry name" value="LIPOCALIN-RELATED PROTEIN-RELATED"/>
    <property type="match status" value="1"/>
</dbReference>
<evidence type="ECO:0000313" key="2">
    <source>
        <dbReference type="EMBL" id="TKR92803.1"/>
    </source>
</evidence>
<comment type="caution">
    <text evidence="2">The sequence shown here is derived from an EMBL/GenBank/DDBJ whole genome shotgun (WGS) entry which is preliminary data.</text>
</comment>
<dbReference type="Proteomes" id="UP000298663">
    <property type="component" value="Unassembled WGS sequence"/>
</dbReference>
<keyword evidence="3" id="KW-1185">Reference proteome</keyword>
<protein>
    <recommendedName>
        <fullName evidence="1">Lipocalin domain-containing protein</fullName>
    </recommendedName>
</protein>
<reference evidence="2 3" key="1">
    <citation type="journal article" date="2015" name="Genome Biol.">
        <title>Comparative genomics of Steinernema reveals deeply conserved gene regulatory networks.</title>
        <authorList>
            <person name="Dillman A.R."/>
            <person name="Macchietto M."/>
            <person name="Porter C.F."/>
            <person name="Rogers A."/>
            <person name="Williams B."/>
            <person name="Antoshechkin I."/>
            <person name="Lee M.M."/>
            <person name="Goodwin Z."/>
            <person name="Lu X."/>
            <person name="Lewis E.E."/>
            <person name="Goodrich-Blair H."/>
            <person name="Stock S.P."/>
            <person name="Adams B.J."/>
            <person name="Sternberg P.W."/>
            <person name="Mortazavi A."/>
        </authorList>
    </citation>
    <scope>NUCLEOTIDE SEQUENCE [LARGE SCALE GENOMIC DNA]</scope>
    <source>
        <strain evidence="2 3">ALL</strain>
    </source>
</reference>
<sequence length="255" mass="28561">MKIQLCILSLFMTAPIGIVFGFMGGIPVPGRTVSAVSYFQMYGASCAPSNKRSSTLDRIDEVLSNIDAENIAAKLFRNLYFAIGDVEIERLMGKWYTVVDSPTVHPERCTVSYFSLIDSDLYTAVFSTRQYSLFSDNTVTFNGYGRKIGPDPGQVLINTGHPADPCPYFPIRLGNPNEKGEYSYMIITQPLKHPTMVLVRDPLEFELNYRAEVEDFLDRYGFTKPLALLHVNVALQFQNASSCLGVDLFYNDLSV</sequence>
<dbReference type="SUPFAM" id="SSF50814">
    <property type="entry name" value="Lipocalins"/>
    <property type="match status" value="1"/>
</dbReference>
<accession>A0A4U5P9S8</accession>
<dbReference type="Pfam" id="PF24976">
    <property type="entry name" value="Lipocalin_10"/>
    <property type="match status" value="1"/>
</dbReference>
<name>A0A4U5P9S8_STECR</name>
<dbReference type="EMBL" id="AZBU02000002">
    <property type="protein sequence ID" value="TKR92803.1"/>
    <property type="molecule type" value="Genomic_DNA"/>
</dbReference>
<evidence type="ECO:0000259" key="1">
    <source>
        <dbReference type="Pfam" id="PF24976"/>
    </source>
</evidence>